<feature type="compositionally biased region" description="Polar residues" evidence="1">
    <location>
        <begin position="25"/>
        <end position="37"/>
    </location>
</feature>
<comment type="caution">
    <text evidence="2">The sequence shown here is derived from an EMBL/GenBank/DDBJ whole genome shotgun (WGS) entry which is preliminary data.</text>
</comment>
<evidence type="ECO:0000256" key="1">
    <source>
        <dbReference type="SAM" id="MobiDB-lite"/>
    </source>
</evidence>
<dbReference type="Proteomes" id="UP000828390">
    <property type="component" value="Unassembled WGS sequence"/>
</dbReference>
<organism evidence="2 3">
    <name type="scientific">Dreissena polymorpha</name>
    <name type="common">Zebra mussel</name>
    <name type="synonym">Mytilus polymorpha</name>
    <dbReference type="NCBI Taxonomy" id="45954"/>
    <lineage>
        <taxon>Eukaryota</taxon>
        <taxon>Metazoa</taxon>
        <taxon>Spiralia</taxon>
        <taxon>Lophotrochozoa</taxon>
        <taxon>Mollusca</taxon>
        <taxon>Bivalvia</taxon>
        <taxon>Autobranchia</taxon>
        <taxon>Heteroconchia</taxon>
        <taxon>Euheterodonta</taxon>
        <taxon>Imparidentia</taxon>
        <taxon>Neoheterodontei</taxon>
        <taxon>Myida</taxon>
        <taxon>Dreissenoidea</taxon>
        <taxon>Dreissenidae</taxon>
        <taxon>Dreissena</taxon>
    </lineage>
</organism>
<dbReference type="AlphaFoldDB" id="A0A9D4FZA0"/>
<name>A0A9D4FZA0_DREPO</name>
<keyword evidence="3" id="KW-1185">Reference proteome</keyword>
<sequence length="69" mass="7826">MTYNSVLKKTNKHPSLIPPSHRTCVLTSSLRRPSSQGGRHRRQRDAVRTQEVAVRTPKIAQNASPRRPL</sequence>
<feature type="region of interest" description="Disordered" evidence="1">
    <location>
        <begin position="1"/>
        <end position="69"/>
    </location>
</feature>
<protein>
    <submittedName>
        <fullName evidence="2">Uncharacterized protein</fullName>
    </submittedName>
</protein>
<accession>A0A9D4FZA0</accession>
<gene>
    <name evidence="2" type="ORF">DPMN_136211</name>
</gene>
<reference evidence="2" key="2">
    <citation type="submission" date="2020-11" db="EMBL/GenBank/DDBJ databases">
        <authorList>
            <person name="McCartney M.A."/>
            <person name="Auch B."/>
            <person name="Kono T."/>
            <person name="Mallez S."/>
            <person name="Becker A."/>
            <person name="Gohl D.M."/>
            <person name="Silverstein K.A.T."/>
            <person name="Koren S."/>
            <person name="Bechman K.B."/>
            <person name="Herman A."/>
            <person name="Abrahante J.E."/>
            <person name="Garbe J."/>
        </authorList>
    </citation>
    <scope>NUCLEOTIDE SEQUENCE</scope>
    <source>
        <strain evidence="2">Duluth1</strain>
        <tissue evidence="2">Whole animal</tissue>
    </source>
</reference>
<proteinExistence type="predicted"/>
<feature type="compositionally biased region" description="Polar residues" evidence="1">
    <location>
        <begin position="59"/>
        <end position="69"/>
    </location>
</feature>
<reference evidence="2" key="1">
    <citation type="journal article" date="2019" name="bioRxiv">
        <title>The Genome of the Zebra Mussel, Dreissena polymorpha: A Resource for Invasive Species Research.</title>
        <authorList>
            <person name="McCartney M.A."/>
            <person name="Auch B."/>
            <person name="Kono T."/>
            <person name="Mallez S."/>
            <person name="Zhang Y."/>
            <person name="Obille A."/>
            <person name="Becker A."/>
            <person name="Abrahante J.E."/>
            <person name="Garbe J."/>
            <person name="Badalamenti J.P."/>
            <person name="Herman A."/>
            <person name="Mangelson H."/>
            <person name="Liachko I."/>
            <person name="Sullivan S."/>
            <person name="Sone E.D."/>
            <person name="Koren S."/>
            <person name="Silverstein K.A.T."/>
            <person name="Beckman K.B."/>
            <person name="Gohl D.M."/>
        </authorList>
    </citation>
    <scope>NUCLEOTIDE SEQUENCE</scope>
    <source>
        <strain evidence="2">Duluth1</strain>
        <tissue evidence="2">Whole animal</tissue>
    </source>
</reference>
<evidence type="ECO:0000313" key="3">
    <source>
        <dbReference type="Proteomes" id="UP000828390"/>
    </source>
</evidence>
<evidence type="ECO:0000313" key="2">
    <source>
        <dbReference type="EMBL" id="KAH3807864.1"/>
    </source>
</evidence>
<dbReference type="EMBL" id="JAIWYP010000006">
    <property type="protein sequence ID" value="KAH3807864.1"/>
    <property type="molecule type" value="Genomic_DNA"/>
</dbReference>